<name>A0A0E2B334_9LEPT</name>
<evidence type="ECO:0000313" key="1">
    <source>
        <dbReference type="EMBL" id="EKO15685.1"/>
    </source>
</evidence>
<sequence>MKLREDTGDLFSGTCFFLCSQRKRIETYTGGNIPDFQQQVSSFVRKGSGLKHNHGSQSVDKLKFLPLFAKEAD</sequence>
<dbReference type="EMBL" id="AHMY02000040">
    <property type="protein sequence ID" value="EKO15685.1"/>
    <property type="molecule type" value="Genomic_DNA"/>
</dbReference>
<evidence type="ECO:0000313" key="2">
    <source>
        <dbReference type="Proteomes" id="UP000006253"/>
    </source>
</evidence>
<reference evidence="1 2" key="1">
    <citation type="submission" date="2012-10" db="EMBL/GenBank/DDBJ databases">
        <authorList>
            <person name="Harkins D.M."/>
            <person name="Durkin A.S."/>
            <person name="Brinkac L.M."/>
            <person name="Selengut J.D."/>
            <person name="Sanka R."/>
            <person name="DePew J."/>
            <person name="Purushe J."/>
            <person name="Peacock S.J."/>
            <person name="Thaipadungpanit J."/>
            <person name="Wuthiekanun V.W."/>
            <person name="Day N.P."/>
            <person name="Vinetz J.M."/>
            <person name="Sutton G.G."/>
            <person name="Nelson W.C."/>
            <person name="Fouts D.E."/>
        </authorList>
    </citation>
    <scope>NUCLEOTIDE SEQUENCE [LARGE SCALE GENOMIC DNA]</scope>
    <source>
        <strain evidence="1 2">H1</strain>
    </source>
</reference>
<proteinExistence type="predicted"/>
<dbReference type="AlphaFoldDB" id="A0A0E2B334"/>
<dbReference type="Proteomes" id="UP000006253">
    <property type="component" value="Unassembled WGS sequence"/>
</dbReference>
<gene>
    <name evidence="1" type="ORF">LEP1GSC081_3350</name>
</gene>
<accession>A0A0E2B334</accession>
<organism evidence="1 2">
    <name type="scientific">Leptospira kirschneri str. H1</name>
    <dbReference type="NCBI Taxonomy" id="1049966"/>
    <lineage>
        <taxon>Bacteria</taxon>
        <taxon>Pseudomonadati</taxon>
        <taxon>Spirochaetota</taxon>
        <taxon>Spirochaetia</taxon>
        <taxon>Leptospirales</taxon>
        <taxon>Leptospiraceae</taxon>
        <taxon>Leptospira</taxon>
    </lineage>
</organism>
<comment type="caution">
    <text evidence="1">The sequence shown here is derived from an EMBL/GenBank/DDBJ whole genome shotgun (WGS) entry which is preliminary data.</text>
</comment>
<protein>
    <submittedName>
        <fullName evidence="1">Uncharacterized protein</fullName>
    </submittedName>
</protein>